<dbReference type="EMBL" id="LT615243">
    <property type="protein sequence ID" value="SCO65973.1"/>
    <property type="molecule type" value="Genomic_DNA"/>
</dbReference>
<evidence type="ECO:0000256" key="1">
    <source>
        <dbReference type="SAM" id="Phobius"/>
    </source>
</evidence>
<evidence type="ECO:0000313" key="8">
    <source>
        <dbReference type="Proteomes" id="UP000220605"/>
    </source>
</evidence>
<feature type="transmembrane region" description="Helical" evidence="1">
    <location>
        <begin position="12"/>
        <end position="28"/>
    </location>
</feature>
<dbReference type="Pfam" id="PF09687">
    <property type="entry name" value="PRESAN"/>
    <property type="match status" value="1"/>
</dbReference>
<keyword evidence="1" id="KW-0472">Membrane</keyword>
<organism evidence="5 9">
    <name type="scientific">Plasmodium vivax</name>
    <name type="common">malaria parasite P. vivax</name>
    <dbReference type="NCBI Taxonomy" id="5855"/>
    <lineage>
        <taxon>Eukaryota</taxon>
        <taxon>Sar</taxon>
        <taxon>Alveolata</taxon>
        <taxon>Apicomplexa</taxon>
        <taxon>Aconoidasida</taxon>
        <taxon>Haemosporida</taxon>
        <taxon>Plasmodiidae</taxon>
        <taxon>Plasmodium</taxon>
        <taxon>Plasmodium (Plasmodium)</taxon>
    </lineage>
</organism>
<dbReference type="InterPro" id="IPR044885">
    <property type="entry name" value="PRESA_N_sf"/>
</dbReference>
<dbReference type="OrthoDB" id="10271702at2759"/>
<evidence type="ECO:0000313" key="5">
    <source>
        <dbReference type="EMBL" id="SCO71401.1"/>
    </source>
</evidence>
<evidence type="ECO:0000259" key="2">
    <source>
        <dbReference type="Pfam" id="PF09687"/>
    </source>
</evidence>
<sequence length="262" mass="30483">MSKYLNSKKIVFPRFYIFLFFYILAALWDTSCNSNGGNTAAAKSLNKLSDKGAEKSQNISQVAKKVKEFVLGSIGCKEEPVAYPPESVKKDSCACNVDDGSTNDKSSPKIYLTKSGGVLFQNKKMASLEYFYYNEDQKRKYRKFIKSLWDSFKEAATNEGMDQKRQQKILDNAYPLILKDLKENETKWEKRFRNLLSEKIIWLLEFEYFLWNCSHSWDSLMEEKAEKWTKILSGKLKKHKLVKPESFLEKMKSYKIKVVKVG</sequence>
<dbReference type="InterPro" id="IPR019111">
    <property type="entry name" value="PRESA_N"/>
</dbReference>
<evidence type="ECO:0000313" key="3">
    <source>
        <dbReference type="EMBL" id="CAG9479916.1"/>
    </source>
</evidence>
<evidence type="ECO:0000313" key="4">
    <source>
        <dbReference type="EMBL" id="SCO65973.1"/>
    </source>
</evidence>
<keyword evidence="1" id="KW-0812">Transmembrane</keyword>
<name>A0A1G4H929_PLAVI</name>
<protein>
    <submittedName>
        <fullName evidence="3">(malaria parasite P. vivax) hypothetical protein</fullName>
    </submittedName>
    <submittedName>
        <fullName evidence="5">RAD protein (Pv-fam-e)</fullName>
    </submittedName>
</protein>
<accession>A0A1G4H929</accession>
<feature type="domain" description="Plasmodium RESA N-terminal" evidence="2">
    <location>
        <begin position="122"/>
        <end position="228"/>
    </location>
</feature>
<reference evidence="7 8" key="1">
    <citation type="submission" date="2016-07" db="EMBL/GenBank/DDBJ databases">
        <authorList>
            <consortium name="Pathogen Informatics"/>
        </authorList>
    </citation>
    <scope>NUCLEOTIDE SEQUENCE [LARGE SCALE GENOMIC DNA]</scope>
    <source>
        <strain evidence="3">PvW1</strain>
    </source>
</reference>
<dbReference type="Proteomes" id="UP000220605">
    <property type="component" value="Chromosome 5"/>
</dbReference>
<dbReference type="EMBL" id="LT635616">
    <property type="protein sequence ID" value="VUZ94136.1"/>
    <property type="molecule type" value="Genomic_DNA"/>
</dbReference>
<dbReference type="Gene3D" id="6.10.280.180">
    <property type="entry name" value="Plasmodium RESA, N-terminal helical domain"/>
    <property type="match status" value="1"/>
</dbReference>
<dbReference type="VEuPathDB" id="PlasmoDB:PVP01_0524400"/>
<dbReference type="EMBL" id="LT615260">
    <property type="protein sequence ID" value="SCO71401.1"/>
    <property type="molecule type" value="Genomic_DNA"/>
</dbReference>
<dbReference type="Proteomes" id="UP000305196">
    <property type="component" value="Chromosome 5"/>
</dbReference>
<dbReference type="Proteomes" id="UP000779233">
    <property type="component" value="Unassembled WGS sequence"/>
</dbReference>
<evidence type="ECO:0000313" key="9">
    <source>
        <dbReference type="Proteomes" id="UP000305196"/>
    </source>
</evidence>
<dbReference type="AlphaFoldDB" id="A0A1G4H929"/>
<dbReference type="VEuPathDB" id="PlasmoDB:PVW1_050029600"/>
<gene>
    <name evidence="5" type="ORF">PVC01_050026700</name>
    <name evidence="6" type="ORF">PVP01_0524400</name>
    <name evidence="4" type="ORF">PVT01_050027600</name>
    <name evidence="3" type="ORF">PVW1_050029600</name>
</gene>
<dbReference type="EMBL" id="CAJZCX010000010">
    <property type="protein sequence ID" value="CAG9479916.1"/>
    <property type="molecule type" value="Genomic_DNA"/>
</dbReference>
<evidence type="ECO:0000313" key="6">
    <source>
        <dbReference type="EMBL" id="VUZ94136.1"/>
    </source>
</evidence>
<dbReference type="Proteomes" id="UP000196402">
    <property type="component" value="Chromosome 5"/>
</dbReference>
<keyword evidence="1" id="KW-1133">Transmembrane helix</keyword>
<evidence type="ECO:0000313" key="7">
    <source>
        <dbReference type="Proteomes" id="UP000196402"/>
    </source>
</evidence>
<dbReference type="VEuPathDB" id="PlasmoDB:PVX_089855"/>
<dbReference type="VEuPathDB" id="PlasmoDB:PVPAM_050031900"/>
<proteinExistence type="predicted"/>